<dbReference type="EMBL" id="KN824294">
    <property type="protein sequence ID" value="KIM28213.1"/>
    <property type="molecule type" value="Genomic_DNA"/>
</dbReference>
<dbReference type="GO" id="GO:0005576">
    <property type="term" value="C:extracellular region"/>
    <property type="evidence" value="ECO:0007669"/>
    <property type="project" value="TreeGrafter"/>
</dbReference>
<dbReference type="CDD" id="cd06548">
    <property type="entry name" value="GH18_chitinase"/>
    <property type="match status" value="1"/>
</dbReference>
<proteinExistence type="inferred from homology"/>
<feature type="domain" description="GH18" evidence="10">
    <location>
        <begin position="36"/>
        <end position="397"/>
    </location>
</feature>
<dbReference type="OrthoDB" id="76388at2759"/>
<protein>
    <recommendedName>
        <fullName evidence="3">chitinase</fullName>
        <ecNumber evidence="3">3.2.1.14</ecNumber>
    </recommendedName>
</protein>
<dbReference type="FunFam" id="3.10.50.10:FF:000005">
    <property type="entry name" value="Endochitinase B1"/>
    <property type="match status" value="1"/>
</dbReference>
<dbReference type="EC" id="3.2.1.14" evidence="3"/>
<dbReference type="GO" id="GO:0008843">
    <property type="term" value="F:endochitinase activity"/>
    <property type="evidence" value="ECO:0007669"/>
    <property type="project" value="UniProtKB-EC"/>
</dbReference>
<dbReference type="Pfam" id="PF00704">
    <property type="entry name" value="Glyco_hydro_18"/>
    <property type="match status" value="1"/>
</dbReference>
<accession>A0A0C2WPT2</accession>
<dbReference type="SMART" id="SM00636">
    <property type="entry name" value="Glyco_18"/>
    <property type="match status" value="1"/>
</dbReference>
<evidence type="ECO:0000256" key="1">
    <source>
        <dbReference type="ARBA" id="ARBA00000822"/>
    </source>
</evidence>
<dbReference type="SUPFAM" id="SSF51445">
    <property type="entry name" value="(Trans)glycosidases"/>
    <property type="match status" value="1"/>
</dbReference>
<keyword evidence="12" id="KW-1185">Reference proteome</keyword>
<evidence type="ECO:0000256" key="6">
    <source>
        <dbReference type="ARBA" id="ARBA00023277"/>
    </source>
</evidence>
<dbReference type="GO" id="GO:0006032">
    <property type="term" value="P:chitin catabolic process"/>
    <property type="evidence" value="ECO:0007669"/>
    <property type="project" value="UniProtKB-KW"/>
</dbReference>
<keyword evidence="5" id="KW-0146">Chitin degradation</keyword>
<comment type="catalytic activity">
    <reaction evidence="1">
        <text>Random endo-hydrolysis of N-acetyl-beta-D-glucosaminide (1-&gt;4)-beta-linkages in chitin and chitodextrins.</text>
        <dbReference type="EC" id="3.2.1.14"/>
    </reaction>
</comment>
<dbReference type="PANTHER" id="PTHR11177:SF317">
    <property type="entry name" value="CHITINASE 12-RELATED"/>
    <property type="match status" value="1"/>
</dbReference>
<evidence type="ECO:0000256" key="2">
    <source>
        <dbReference type="ARBA" id="ARBA00008682"/>
    </source>
</evidence>
<dbReference type="Proteomes" id="UP000054097">
    <property type="component" value="Unassembled WGS sequence"/>
</dbReference>
<dbReference type="InterPro" id="IPR017853">
    <property type="entry name" value="GH"/>
</dbReference>
<keyword evidence="6" id="KW-0119">Carbohydrate metabolism</keyword>
<evidence type="ECO:0000256" key="9">
    <source>
        <dbReference type="RuleBase" id="RU000489"/>
    </source>
</evidence>
<dbReference type="InterPro" id="IPR001223">
    <property type="entry name" value="Glyco_hydro18_cat"/>
</dbReference>
<dbReference type="PROSITE" id="PS01095">
    <property type="entry name" value="GH18_1"/>
    <property type="match status" value="1"/>
</dbReference>
<evidence type="ECO:0000256" key="3">
    <source>
        <dbReference type="ARBA" id="ARBA00012729"/>
    </source>
</evidence>
<evidence type="ECO:0000256" key="5">
    <source>
        <dbReference type="ARBA" id="ARBA00023024"/>
    </source>
</evidence>
<dbReference type="PANTHER" id="PTHR11177">
    <property type="entry name" value="CHITINASE"/>
    <property type="match status" value="1"/>
</dbReference>
<dbReference type="Gene3D" id="3.20.20.80">
    <property type="entry name" value="Glycosidases"/>
    <property type="match status" value="1"/>
</dbReference>
<evidence type="ECO:0000256" key="7">
    <source>
        <dbReference type="ARBA" id="ARBA00023295"/>
    </source>
</evidence>
<sequence length="434" mass="47698">MRRPPRFDNITGPHCNPRYHYHGGLNPSSVSIANGKVSMGYFTNWGIYEPNFQPQDIIASTLTHIIYAFSDFNATSGAVMLTGTYADQEKRYPMDTMDEPGNNLYGEMKQLYLLKRSNRSLKTLLSVGGWTYSQDGHFNFITDPEARTTFIATAITLLEDNGFDGIDIDFEYPASAEQGNGLASLLSELRSALDAHATYKGDMTPYLVTAAVGAGPEGYDYLDIPRMNSALSFINLMAYGYAGPWSDVSDDQANVYGGTVSGFSTDKTLTHYLEHGASPSKISMGVPLYGRAFTNTTGIRQPFNGTGPGSFEEGVWDYRDLPRPGSTVTEDRYNISSYCYDGSTHTLVSYDTPSIVAKKAAYMKKKGLAGAMFWDLSDDKTGPDSLVATVTKGLGRLDSTRNHLRYPGSKWDNMRNEMRGFPVNTTAPMPTPTA</sequence>
<name>A0A0C2WPT2_SERVB</name>
<evidence type="ECO:0000256" key="8">
    <source>
        <dbReference type="ARBA" id="ARBA00023326"/>
    </source>
</evidence>
<keyword evidence="7 9" id="KW-0326">Glycosidase</keyword>
<keyword evidence="8" id="KW-0624">Polysaccharide degradation</keyword>
<gene>
    <name evidence="11" type="ORF">M408DRAFT_144558</name>
</gene>
<comment type="similarity">
    <text evidence="2">Belongs to the glycosyl hydrolase 18 family. Chitinase class V subfamily.</text>
</comment>
<dbReference type="InterPro" id="IPR011583">
    <property type="entry name" value="Chitinase_II/V-like_cat"/>
</dbReference>
<reference evidence="11 12" key="1">
    <citation type="submission" date="2014-04" db="EMBL/GenBank/DDBJ databases">
        <authorList>
            <consortium name="DOE Joint Genome Institute"/>
            <person name="Kuo A."/>
            <person name="Zuccaro A."/>
            <person name="Kohler A."/>
            <person name="Nagy L.G."/>
            <person name="Floudas D."/>
            <person name="Copeland A."/>
            <person name="Barry K.W."/>
            <person name="Cichocki N."/>
            <person name="Veneault-Fourrey C."/>
            <person name="LaButti K."/>
            <person name="Lindquist E.A."/>
            <person name="Lipzen A."/>
            <person name="Lundell T."/>
            <person name="Morin E."/>
            <person name="Murat C."/>
            <person name="Sun H."/>
            <person name="Tunlid A."/>
            <person name="Henrissat B."/>
            <person name="Grigoriev I.V."/>
            <person name="Hibbett D.S."/>
            <person name="Martin F."/>
            <person name="Nordberg H.P."/>
            <person name="Cantor M.N."/>
            <person name="Hua S.X."/>
        </authorList>
    </citation>
    <scope>NUCLEOTIDE SEQUENCE [LARGE SCALE GENOMIC DNA]</scope>
    <source>
        <strain evidence="11 12">MAFF 305830</strain>
    </source>
</reference>
<evidence type="ECO:0000259" key="10">
    <source>
        <dbReference type="PROSITE" id="PS51910"/>
    </source>
</evidence>
<dbReference type="InterPro" id="IPR029070">
    <property type="entry name" value="Chitinase_insertion_sf"/>
</dbReference>
<evidence type="ECO:0000256" key="4">
    <source>
        <dbReference type="ARBA" id="ARBA00022801"/>
    </source>
</evidence>
<dbReference type="GO" id="GO:0008061">
    <property type="term" value="F:chitin binding"/>
    <property type="evidence" value="ECO:0007669"/>
    <property type="project" value="InterPro"/>
</dbReference>
<dbReference type="SUPFAM" id="SSF54556">
    <property type="entry name" value="Chitinase insertion domain"/>
    <property type="match status" value="1"/>
</dbReference>
<evidence type="ECO:0000313" key="11">
    <source>
        <dbReference type="EMBL" id="KIM28213.1"/>
    </source>
</evidence>
<dbReference type="HOGENOM" id="CLU_002833_1_0_1"/>
<organism evidence="11 12">
    <name type="scientific">Serendipita vermifera MAFF 305830</name>
    <dbReference type="NCBI Taxonomy" id="933852"/>
    <lineage>
        <taxon>Eukaryota</taxon>
        <taxon>Fungi</taxon>
        <taxon>Dikarya</taxon>
        <taxon>Basidiomycota</taxon>
        <taxon>Agaricomycotina</taxon>
        <taxon>Agaricomycetes</taxon>
        <taxon>Sebacinales</taxon>
        <taxon>Serendipitaceae</taxon>
        <taxon>Serendipita</taxon>
    </lineage>
</organism>
<dbReference type="InterPro" id="IPR050314">
    <property type="entry name" value="Glycosyl_Hydrlase_18"/>
</dbReference>
<evidence type="ECO:0000313" key="12">
    <source>
        <dbReference type="Proteomes" id="UP000054097"/>
    </source>
</evidence>
<dbReference type="Gene3D" id="3.10.50.10">
    <property type="match status" value="1"/>
</dbReference>
<dbReference type="GO" id="GO:0000272">
    <property type="term" value="P:polysaccharide catabolic process"/>
    <property type="evidence" value="ECO:0007669"/>
    <property type="project" value="UniProtKB-KW"/>
</dbReference>
<keyword evidence="4 9" id="KW-0378">Hydrolase</keyword>
<dbReference type="AlphaFoldDB" id="A0A0C2WPT2"/>
<dbReference type="PROSITE" id="PS51910">
    <property type="entry name" value="GH18_2"/>
    <property type="match status" value="1"/>
</dbReference>
<dbReference type="InterPro" id="IPR001579">
    <property type="entry name" value="Glyco_hydro_18_chit_AS"/>
</dbReference>
<dbReference type="STRING" id="933852.A0A0C2WPT2"/>
<reference evidence="12" key="2">
    <citation type="submission" date="2015-01" db="EMBL/GenBank/DDBJ databases">
        <title>Evolutionary Origins and Diversification of the Mycorrhizal Mutualists.</title>
        <authorList>
            <consortium name="DOE Joint Genome Institute"/>
            <consortium name="Mycorrhizal Genomics Consortium"/>
            <person name="Kohler A."/>
            <person name="Kuo A."/>
            <person name="Nagy L.G."/>
            <person name="Floudas D."/>
            <person name="Copeland A."/>
            <person name="Barry K.W."/>
            <person name="Cichocki N."/>
            <person name="Veneault-Fourrey C."/>
            <person name="LaButti K."/>
            <person name="Lindquist E.A."/>
            <person name="Lipzen A."/>
            <person name="Lundell T."/>
            <person name="Morin E."/>
            <person name="Murat C."/>
            <person name="Riley R."/>
            <person name="Ohm R."/>
            <person name="Sun H."/>
            <person name="Tunlid A."/>
            <person name="Henrissat B."/>
            <person name="Grigoriev I.V."/>
            <person name="Hibbett D.S."/>
            <person name="Martin F."/>
        </authorList>
    </citation>
    <scope>NUCLEOTIDE SEQUENCE [LARGE SCALE GENOMIC DNA]</scope>
    <source>
        <strain evidence="12">MAFF 305830</strain>
    </source>
</reference>